<evidence type="ECO:0000313" key="1">
    <source>
        <dbReference type="EMBL" id="GGJ58721.1"/>
    </source>
</evidence>
<protein>
    <submittedName>
        <fullName evidence="1">Uncharacterized protein</fullName>
    </submittedName>
</protein>
<sequence length="125" mass="13639">MTELVALPQPYPDNRPWLDLRGHIGDTWQMSSAAWHFRGLLDGNTAHIHLRTARGAQAVLAEQLPEEFWPPGQLVIEAFTPGVVGAVGALLSAEGRLTFYAPGMALLDGNLSNFVMQVSYARKAV</sequence>
<proteinExistence type="predicted"/>
<dbReference type="RefSeq" id="WP_188685017.1">
    <property type="nucleotide sequence ID" value="NZ_BMKX01000003.1"/>
</dbReference>
<dbReference type="GeneID" id="303304048"/>
<evidence type="ECO:0000313" key="2">
    <source>
        <dbReference type="Proteomes" id="UP000606115"/>
    </source>
</evidence>
<keyword evidence="2" id="KW-1185">Reference proteome</keyword>
<name>A0ABQ2DJI1_9MICC</name>
<comment type="caution">
    <text evidence="1">The sequence shown here is derived from an EMBL/GenBank/DDBJ whole genome shotgun (WGS) entry which is preliminary data.</text>
</comment>
<dbReference type="EMBL" id="BMKX01000003">
    <property type="protein sequence ID" value="GGJ58721.1"/>
    <property type="molecule type" value="Genomic_DNA"/>
</dbReference>
<dbReference type="Proteomes" id="UP000606115">
    <property type="component" value="Unassembled WGS sequence"/>
</dbReference>
<organism evidence="1 2">
    <name type="scientific">Glutamicibacter ardleyensis</name>
    <dbReference type="NCBI Taxonomy" id="225894"/>
    <lineage>
        <taxon>Bacteria</taxon>
        <taxon>Bacillati</taxon>
        <taxon>Actinomycetota</taxon>
        <taxon>Actinomycetes</taxon>
        <taxon>Micrococcales</taxon>
        <taxon>Micrococcaceae</taxon>
        <taxon>Glutamicibacter</taxon>
    </lineage>
</organism>
<accession>A0ABQ2DJI1</accession>
<reference evidence="2" key="1">
    <citation type="journal article" date="2019" name="Int. J. Syst. Evol. Microbiol.">
        <title>The Global Catalogue of Microorganisms (GCM) 10K type strain sequencing project: providing services to taxonomists for standard genome sequencing and annotation.</title>
        <authorList>
            <consortium name="The Broad Institute Genomics Platform"/>
            <consortium name="The Broad Institute Genome Sequencing Center for Infectious Disease"/>
            <person name="Wu L."/>
            <person name="Ma J."/>
        </authorList>
    </citation>
    <scope>NUCLEOTIDE SEQUENCE [LARGE SCALE GENOMIC DNA]</scope>
    <source>
        <strain evidence="2">CGMCC 1.3685</strain>
    </source>
</reference>
<gene>
    <name evidence="1" type="ORF">GCM10007173_16810</name>
</gene>